<evidence type="ECO:0000313" key="3">
    <source>
        <dbReference type="Proteomes" id="UP000694257"/>
    </source>
</evidence>
<reference evidence="2 3" key="1">
    <citation type="submission" date="2021-07" db="EMBL/GenBank/DDBJ databases">
        <title>Whole Genome Sequence of Nocardia Iowensis.</title>
        <authorList>
            <person name="Lamm A."/>
            <person name="Collins-Fairclough A.M."/>
            <person name="Bunk B."/>
            <person name="Sproer C."/>
        </authorList>
    </citation>
    <scope>NUCLEOTIDE SEQUENCE [LARGE SCALE GENOMIC DNA]</scope>
    <source>
        <strain evidence="2 3">NRRL 5646</strain>
    </source>
</reference>
<feature type="compositionally biased region" description="Basic and acidic residues" evidence="1">
    <location>
        <begin position="207"/>
        <end position="226"/>
    </location>
</feature>
<name>A0ABX8RKX8_NOCIO</name>
<organism evidence="2 3">
    <name type="scientific">Nocardia iowensis</name>
    <dbReference type="NCBI Taxonomy" id="204891"/>
    <lineage>
        <taxon>Bacteria</taxon>
        <taxon>Bacillati</taxon>
        <taxon>Actinomycetota</taxon>
        <taxon>Actinomycetes</taxon>
        <taxon>Mycobacteriales</taxon>
        <taxon>Nocardiaceae</taxon>
        <taxon>Nocardia</taxon>
    </lineage>
</organism>
<dbReference type="Proteomes" id="UP000694257">
    <property type="component" value="Chromosome"/>
</dbReference>
<dbReference type="RefSeq" id="WP_218471160.1">
    <property type="nucleotide sequence ID" value="NZ_BAABJN010000006.1"/>
</dbReference>
<accession>A0ABX8RKX8</accession>
<dbReference type="EMBL" id="CP078145">
    <property type="protein sequence ID" value="QXN90288.1"/>
    <property type="molecule type" value="Genomic_DNA"/>
</dbReference>
<proteinExistence type="predicted"/>
<protein>
    <submittedName>
        <fullName evidence="2">Uncharacterized protein</fullName>
    </submittedName>
</protein>
<gene>
    <name evidence="2" type="ORF">KV110_33490</name>
</gene>
<evidence type="ECO:0000313" key="2">
    <source>
        <dbReference type="EMBL" id="QXN90288.1"/>
    </source>
</evidence>
<feature type="region of interest" description="Disordered" evidence="1">
    <location>
        <begin position="190"/>
        <end position="226"/>
    </location>
</feature>
<evidence type="ECO:0000256" key="1">
    <source>
        <dbReference type="SAM" id="MobiDB-lite"/>
    </source>
</evidence>
<sequence length="226" mass="25544">MIGQRLPGGVWRRDRITGGWRYWVTEYRGYSEPGAFRINITAAIRSMTWYPPSGVGMPMSPRLGLQEICRQRELKMVAGLGVSSTPLEYPEDPHIPAYLDQSHDPIWATYSLIAIKQLIHRGWLTSYFLDRGVEIGGVALDFVREARPERLSVMCALNRHEECTGLAWTRRWLLVPQRTPCVCVCGCRSPRRGGGERPGDAAEEVEDLKPNDEVGAITHEEPPNEE</sequence>
<keyword evidence="3" id="KW-1185">Reference proteome</keyword>